<name>A0A7S4QLN4_9STRA</name>
<feature type="compositionally biased region" description="Polar residues" evidence="1">
    <location>
        <begin position="545"/>
        <end position="576"/>
    </location>
</feature>
<dbReference type="EMBL" id="HBNS01005673">
    <property type="protein sequence ID" value="CAE4587385.1"/>
    <property type="molecule type" value="Transcribed_RNA"/>
</dbReference>
<dbReference type="Pfam" id="PF20671">
    <property type="entry name" value="COG3_C"/>
    <property type="match status" value="1"/>
</dbReference>
<protein>
    <recommendedName>
        <fullName evidence="2">Conserved oligomeric Golgi complex subunit 3 C-terminal domain-containing protein</fullName>
    </recommendedName>
</protein>
<dbReference type="PANTHER" id="PTHR13302:SF8">
    <property type="entry name" value="CONSERVED OLIGOMERIC GOLGI COMPLEX SUBUNIT 3"/>
    <property type="match status" value="1"/>
</dbReference>
<dbReference type="GO" id="GO:0016020">
    <property type="term" value="C:membrane"/>
    <property type="evidence" value="ECO:0007669"/>
    <property type="project" value="InterPro"/>
</dbReference>
<reference evidence="3" key="1">
    <citation type="submission" date="2021-01" db="EMBL/GenBank/DDBJ databases">
        <authorList>
            <person name="Corre E."/>
            <person name="Pelletier E."/>
            <person name="Niang G."/>
            <person name="Scheremetjew M."/>
            <person name="Finn R."/>
            <person name="Kale V."/>
            <person name="Holt S."/>
            <person name="Cochrane G."/>
            <person name="Meng A."/>
            <person name="Brown T."/>
            <person name="Cohen L."/>
        </authorList>
    </citation>
    <scope>NUCLEOTIDE SEQUENCE</scope>
    <source>
        <strain evidence="3">GSO104</strain>
    </source>
</reference>
<evidence type="ECO:0000256" key="1">
    <source>
        <dbReference type="SAM" id="MobiDB-lite"/>
    </source>
</evidence>
<evidence type="ECO:0000259" key="2">
    <source>
        <dbReference type="Pfam" id="PF20671"/>
    </source>
</evidence>
<gene>
    <name evidence="3" type="ORF">DBRI00130_LOCUS4617</name>
</gene>
<dbReference type="GO" id="GO:0005801">
    <property type="term" value="C:cis-Golgi network"/>
    <property type="evidence" value="ECO:0007669"/>
    <property type="project" value="InterPro"/>
</dbReference>
<organism evidence="3">
    <name type="scientific">Ditylum brightwellii</name>
    <dbReference type="NCBI Taxonomy" id="49249"/>
    <lineage>
        <taxon>Eukaryota</taxon>
        <taxon>Sar</taxon>
        <taxon>Stramenopiles</taxon>
        <taxon>Ochrophyta</taxon>
        <taxon>Bacillariophyta</taxon>
        <taxon>Mediophyceae</taxon>
        <taxon>Lithodesmiophycidae</taxon>
        <taxon>Lithodesmiales</taxon>
        <taxon>Lithodesmiaceae</taxon>
        <taxon>Ditylum</taxon>
    </lineage>
</organism>
<dbReference type="GO" id="GO:0007030">
    <property type="term" value="P:Golgi organization"/>
    <property type="evidence" value="ECO:0007669"/>
    <property type="project" value="TreeGrafter"/>
</dbReference>
<dbReference type="GO" id="GO:0017119">
    <property type="term" value="C:Golgi transport complex"/>
    <property type="evidence" value="ECO:0007669"/>
    <property type="project" value="TreeGrafter"/>
</dbReference>
<evidence type="ECO:0000313" key="3">
    <source>
        <dbReference type="EMBL" id="CAE4587385.1"/>
    </source>
</evidence>
<accession>A0A7S4QLN4</accession>
<dbReference type="InterPro" id="IPR048685">
    <property type="entry name" value="COG3_C"/>
</dbReference>
<feature type="region of interest" description="Disordered" evidence="1">
    <location>
        <begin position="538"/>
        <end position="576"/>
    </location>
</feature>
<dbReference type="GO" id="GO:0006891">
    <property type="term" value="P:intra-Golgi vesicle-mediated transport"/>
    <property type="evidence" value="ECO:0007669"/>
    <property type="project" value="TreeGrafter"/>
</dbReference>
<dbReference type="AlphaFoldDB" id="A0A7S4QLN4"/>
<sequence length="871" mass="95172">MASATSSIPAVYTPSQKSSSSSSKSSSYEAYAPRTSKQLSRLARIAALTAGPTAPPPTKQNASTFPTLSEAMSPPPPATTQSQTTVGPKNSNNDLIEATLAQTYATADHLTSLIKHSTSLRLALRASINITEDLSKRHSELLRHSSELSAAAERLQAEETMLTQHAEEIGMPLKHYDAVDRIGILVGVLFKDGGRTVVRGLAKLKVDNDDFAEVLGKIDDAVDFFGNECGGKEVLELHGGKDAQHSSGSLEYYRRAIVLQEATLFLIQEAVVDRIKQTSSDVQAVLKLPRVPIAADKLEASLVYTRFHGISSRSNMLLTIVRKRLHRSESYGELLTLCRNTYCGARETLLRNTVRAHMDKLKDQHGLVGMTRLASVFLIRLCTVETALYLDFFGDSQKRQKSTSENQDGGEAVVMMRGDTKKKTANAPAAATLASQVMSEDGTYHDAEFQSHLSALCSALHRTVRRGLVSVADLDTLCQIVSVLREERGLANNSPTTMAAARAISTIIEDAQERLIFCANAALNKEVTRFRPTPSDLDYPAKLLGTSTTTPVGGTANTGNPSPTTPPVNASSESSGASNDAVQAQLRVYEAWFPPMRSVLRVLSKIFRVVEPRVFEDIALQSVQSCTKSLKEGSAVVLQKAGVIHADLFLVKHLLILREQLSPFDIQLRAVERQLDFSEAGKAVTRFLANRNRRLFSMSNENALVTLLREGVSVQESSVDSKRDLEDALRSACNDFIEHTSTTVAGSVFEFVEHCKQGSSAVGGGSLKDKPCMEGEYVKAVFTYTLDQLPEKLSEVTQQMSLYLENPATQSILLKPVIRKISRAMEDARRFIGESVDGEHSWNTELRAEVLKTMHDIESSVKNAALKLSSR</sequence>
<dbReference type="GO" id="GO:0006886">
    <property type="term" value="P:intracellular protein transport"/>
    <property type="evidence" value="ECO:0007669"/>
    <property type="project" value="InterPro"/>
</dbReference>
<feature type="compositionally biased region" description="Low complexity" evidence="1">
    <location>
        <begin position="15"/>
        <end position="27"/>
    </location>
</feature>
<dbReference type="InterPro" id="IPR007265">
    <property type="entry name" value="COG_su3"/>
</dbReference>
<proteinExistence type="predicted"/>
<feature type="domain" description="Conserved oligomeric Golgi complex subunit 3 C-terminal" evidence="2">
    <location>
        <begin position="301"/>
        <end position="679"/>
    </location>
</feature>
<feature type="region of interest" description="Disordered" evidence="1">
    <location>
        <begin position="1"/>
        <end position="92"/>
    </location>
</feature>
<dbReference type="PANTHER" id="PTHR13302">
    <property type="entry name" value="CONSERVED OLIGOMERIC GOLGI COMPLEX COMPONENT 3"/>
    <property type="match status" value="1"/>
</dbReference>